<sequence>MALKNEIKGIMLELISVVLYLVLIFITAIIIMR</sequence>
<dbReference type="AlphaFoldDB" id="A0A1I0RLB5"/>
<keyword evidence="1" id="KW-1133">Transmembrane helix</keyword>
<accession>A0A1I0RLB5</accession>
<gene>
    <name evidence="2" type="ORF">SAMN05421659_1184</name>
</gene>
<dbReference type="Proteomes" id="UP000199701">
    <property type="component" value="Unassembled WGS sequence"/>
</dbReference>
<dbReference type="EMBL" id="FOJI01000018">
    <property type="protein sequence ID" value="SEW41705.1"/>
    <property type="molecule type" value="Genomic_DNA"/>
</dbReference>
<keyword evidence="1" id="KW-0472">Membrane</keyword>
<keyword evidence="1" id="KW-0812">Transmembrane</keyword>
<proteinExistence type="predicted"/>
<evidence type="ECO:0000313" key="3">
    <source>
        <dbReference type="Proteomes" id="UP000199701"/>
    </source>
</evidence>
<reference evidence="2 3" key="1">
    <citation type="submission" date="2016-10" db="EMBL/GenBank/DDBJ databases">
        <authorList>
            <person name="de Groot N.N."/>
        </authorList>
    </citation>
    <scope>NUCLEOTIDE SEQUENCE [LARGE SCALE GENOMIC DNA]</scope>
    <source>
        <strain evidence="2 3">DSM 9179</strain>
    </source>
</reference>
<protein>
    <submittedName>
        <fullName evidence="2">Uncharacterized protein</fullName>
    </submittedName>
</protein>
<evidence type="ECO:0000313" key="2">
    <source>
        <dbReference type="EMBL" id="SEW41705.1"/>
    </source>
</evidence>
<evidence type="ECO:0000256" key="1">
    <source>
        <dbReference type="SAM" id="Phobius"/>
    </source>
</evidence>
<organism evidence="2 3">
    <name type="scientific">[Clostridium] fimetarium</name>
    <dbReference type="NCBI Taxonomy" id="99656"/>
    <lineage>
        <taxon>Bacteria</taxon>
        <taxon>Bacillati</taxon>
        <taxon>Bacillota</taxon>
        <taxon>Clostridia</taxon>
        <taxon>Lachnospirales</taxon>
        <taxon>Lachnospiraceae</taxon>
    </lineage>
</organism>
<feature type="transmembrane region" description="Helical" evidence="1">
    <location>
        <begin position="12"/>
        <end position="32"/>
    </location>
</feature>
<keyword evidence="3" id="KW-1185">Reference proteome</keyword>
<name>A0A1I0RLB5_9FIRM</name>